<keyword evidence="10" id="KW-1185">Reference proteome</keyword>
<dbReference type="InterPro" id="IPR015928">
    <property type="entry name" value="Aconitase/3IPM_dehydase_swvl"/>
</dbReference>
<evidence type="ECO:0000256" key="1">
    <source>
        <dbReference type="ARBA" id="ARBA00000491"/>
    </source>
</evidence>
<dbReference type="InterPro" id="IPR011827">
    <property type="entry name" value="LeuD_type2/HacB/DmdB"/>
</dbReference>
<comment type="catalytic activity">
    <reaction evidence="1 7">
        <text>(2R,3S)-3-isopropylmalate = (2S)-2-isopropylmalate</text>
        <dbReference type="Rhea" id="RHEA:32287"/>
        <dbReference type="ChEBI" id="CHEBI:1178"/>
        <dbReference type="ChEBI" id="CHEBI:35121"/>
        <dbReference type="EC" id="4.2.1.33"/>
    </reaction>
</comment>
<evidence type="ECO:0000256" key="3">
    <source>
        <dbReference type="ARBA" id="ARBA00004729"/>
    </source>
</evidence>
<reference evidence="9 10" key="1">
    <citation type="submission" date="2016-07" db="EMBL/GenBank/DDBJ databases">
        <title>Detection of Helicobacter winghamensis from caecal content of red fox (Vulpes vulpes).</title>
        <authorList>
            <person name="Zanoni R.G."/>
            <person name="Florio D."/>
            <person name="Caffara M."/>
            <person name="Renzi M."/>
            <person name="Parisi A."/>
            <person name="Pasquali F."/>
            <person name="Manfreda G."/>
        </authorList>
    </citation>
    <scope>NUCLEOTIDE SEQUENCE [LARGE SCALE GENOMIC DNA]</scope>
    <source>
        <strain evidence="9 10">295_13</strain>
    </source>
</reference>
<evidence type="ECO:0000256" key="6">
    <source>
        <dbReference type="ARBA" id="ARBA00023239"/>
    </source>
</evidence>
<evidence type="ECO:0000256" key="4">
    <source>
        <dbReference type="ARBA" id="ARBA00009869"/>
    </source>
</evidence>
<dbReference type="Proteomes" id="UP000233350">
    <property type="component" value="Unassembled WGS sequence"/>
</dbReference>
<evidence type="ECO:0000313" key="9">
    <source>
        <dbReference type="EMBL" id="PKT79802.1"/>
    </source>
</evidence>
<comment type="similarity">
    <text evidence="4 7">Belongs to the LeuD family. LeuD type 2 subfamily.</text>
</comment>
<feature type="domain" description="Aconitase A/isopropylmalate dehydratase small subunit swivel" evidence="8">
    <location>
        <begin position="54"/>
        <end position="108"/>
    </location>
</feature>
<dbReference type="OrthoDB" id="9777465at2"/>
<comment type="function">
    <text evidence="2 7">Catalyzes the isomerization between 2-isopropylmalate and 3-isopropylmalate, via the formation of 2-isopropylmaleate.</text>
</comment>
<proteinExistence type="inferred from homology"/>
<dbReference type="EMBL" id="MBPK01000046">
    <property type="protein sequence ID" value="PKT79802.1"/>
    <property type="molecule type" value="Genomic_DNA"/>
</dbReference>
<dbReference type="InterPro" id="IPR033940">
    <property type="entry name" value="IPMI_Swivel"/>
</dbReference>
<organism evidence="9 10">
    <name type="scientific">Helicobacter winghamensis</name>
    <dbReference type="NCBI Taxonomy" id="157268"/>
    <lineage>
        <taxon>Bacteria</taxon>
        <taxon>Pseudomonadati</taxon>
        <taxon>Campylobacterota</taxon>
        <taxon>Epsilonproteobacteria</taxon>
        <taxon>Campylobacterales</taxon>
        <taxon>Helicobacteraceae</taxon>
        <taxon>Helicobacter</taxon>
    </lineage>
</organism>
<dbReference type="InterPro" id="IPR000573">
    <property type="entry name" value="AconitaseA/IPMdHydase_ssu_swvl"/>
</dbReference>
<dbReference type="GO" id="GO:0003861">
    <property type="term" value="F:3-isopropylmalate dehydratase activity"/>
    <property type="evidence" value="ECO:0007669"/>
    <property type="project" value="UniProtKB-UniRule"/>
</dbReference>
<dbReference type="NCBIfam" id="TIGR02087">
    <property type="entry name" value="LEUD_arch"/>
    <property type="match status" value="1"/>
</dbReference>
<sequence length="170" mass="18471">MQEIKNARAWKFGDNIDTDLIIAARYLNTTDSAILASHLMEDARNGFVNLITKGDIIVAGENFGCGSSREHAPVAIKAAGISAVIAKSYARIFYRNAFNTGLPILEIQEADSINEGDILEIDLKGGVIKNHTQNCDYAFNAIPPFMLELLESGGLIPYAKNKLGETNAKL</sequence>
<gene>
    <name evidence="7" type="primary">leuD</name>
    <name evidence="9" type="ORF">BCM31_05630</name>
</gene>
<dbReference type="PANTHER" id="PTHR43345">
    <property type="entry name" value="3-ISOPROPYLMALATE DEHYDRATASE SMALL SUBUNIT 2-RELATED-RELATED"/>
    <property type="match status" value="1"/>
</dbReference>
<dbReference type="Pfam" id="PF00694">
    <property type="entry name" value="Aconitase_C"/>
    <property type="match status" value="1"/>
</dbReference>
<keyword evidence="7" id="KW-0432">Leucine biosynthesis</keyword>
<keyword evidence="7" id="KW-0100">Branched-chain amino acid biosynthesis</keyword>
<protein>
    <recommendedName>
        <fullName evidence="7">3-isopropylmalate dehydratase small subunit</fullName>
        <ecNumber evidence="7">4.2.1.33</ecNumber>
    </recommendedName>
    <alternativeName>
        <fullName evidence="7">Alpha-IPM isomerase</fullName>
        <shortName evidence="7">IPMI</shortName>
    </alternativeName>
    <alternativeName>
        <fullName evidence="7">Isopropylmalate isomerase</fullName>
    </alternativeName>
</protein>
<dbReference type="InterPro" id="IPR050075">
    <property type="entry name" value="LeuD"/>
</dbReference>
<evidence type="ECO:0000256" key="5">
    <source>
        <dbReference type="ARBA" id="ARBA00011271"/>
    </source>
</evidence>
<accession>A0A2N3PHD6</accession>
<keyword evidence="6 7" id="KW-0456">Lyase</keyword>
<evidence type="ECO:0000256" key="2">
    <source>
        <dbReference type="ARBA" id="ARBA00002695"/>
    </source>
</evidence>
<dbReference type="GO" id="GO:0009098">
    <property type="term" value="P:L-leucine biosynthetic process"/>
    <property type="evidence" value="ECO:0007669"/>
    <property type="project" value="UniProtKB-UniRule"/>
</dbReference>
<dbReference type="CDD" id="cd01577">
    <property type="entry name" value="IPMI_Swivel"/>
    <property type="match status" value="1"/>
</dbReference>
<dbReference type="SUPFAM" id="SSF52016">
    <property type="entry name" value="LeuD/IlvD-like"/>
    <property type="match status" value="1"/>
</dbReference>
<dbReference type="AlphaFoldDB" id="A0A2N3PHD6"/>
<evidence type="ECO:0000313" key="10">
    <source>
        <dbReference type="Proteomes" id="UP000233350"/>
    </source>
</evidence>
<dbReference type="STRING" id="556267.HWAG_01317"/>
<dbReference type="GeneID" id="97290572"/>
<dbReference type="Gene3D" id="3.20.19.10">
    <property type="entry name" value="Aconitase, domain 4"/>
    <property type="match status" value="1"/>
</dbReference>
<evidence type="ECO:0000256" key="7">
    <source>
        <dbReference type="HAMAP-Rule" id="MF_01032"/>
    </source>
</evidence>
<evidence type="ECO:0000259" key="8">
    <source>
        <dbReference type="Pfam" id="PF00694"/>
    </source>
</evidence>
<comment type="subunit">
    <text evidence="5 7">Heterodimer of LeuC and LeuD.</text>
</comment>
<comment type="pathway">
    <text evidence="3 7">Amino-acid biosynthesis; L-leucine biosynthesis; L-leucine from 3-methyl-2-oxobutanoate: step 2/4.</text>
</comment>
<dbReference type="EC" id="4.2.1.33" evidence="7"/>
<dbReference type="RefSeq" id="WP_006803013.1">
    <property type="nucleotide sequence ID" value="NZ_CABKOI010000019.1"/>
</dbReference>
<comment type="caution">
    <text evidence="9">The sequence shown here is derived from an EMBL/GenBank/DDBJ whole genome shotgun (WGS) entry which is preliminary data.</text>
</comment>
<dbReference type="UniPathway" id="UPA00048">
    <property type="reaction ID" value="UER00071"/>
</dbReference>
<keyword evidence="7" id="KW-0028">Amino-acid biosynthesis</keyword>
<dbReference type="HAMAP" id="MF_01032">
    <property type="entry name" value="LeuD_type2"/>
    <property type="match status" value="1"/>
</dbReference>
<dbReference type="PANTHER" id="PTHR43345:SF2">
    <property type="entry name" value="3-ISOPROPYLMALATE DEHYDRATASE SMALL SUBUNIT 1"/>
    <property type="match status" value="1"/>
</dbReference>
<name>A0A2N3PHD6_9HELI</name>